<proteinExistence type="predicted"/>
<dbReference type="RefSeq" id="WP_153305049.1">
    <property type="nucleotide sequence ID" value="NZ_FQZT01000038.1"/>
</dbReference>
<dbReference type="PROSITE" id="PS51257">
    <property type="entry name" value="PROKAR_LIPOPROTEIN"/>
    <property type="match status" value="1"/>
</dbReference>
<accession>A0A1M6NXY2</accession>
<dbReference type="STRING" id="1122189.SAMN02745165_03735"/>
<reference evidence="1 2" key="1">
    <citation type="submission" date="2016-11" db="EMBL/GenBank/DDBJ databases">
        <authorList>
            <person name="Jaros S."/>
            <person name="Januszkiewicz K."/>
            <person name="Wedrychowicz H."/>
        </authorList>
    </citation>
    <scope>NUCLEOTIDE SEQUENCE [LARGE SCALE GENOMIC DNA]</scope>
    <source>
        <strain evidence="1 2">DSM 5091</strain>
    </source>
</reference>
<dbReference type="EMBL" id="FQZT01000038">
    <property type="protein sequence ID" value="SHK00498.1"/>
    <property type="molecule type" value="Genomic_DNA"/>
</dbReference>
<dbReference type="Proteomes" id="UP000184171">
    <property type="component" value="Unassembled WGS sequence"/>
</dbReference>
<sequence length="54" mass="5834">MLKTILLLIVLAGGLFLLSGCGSWGHWGGHGHGHYSSNTDNAHSHYRGCGHSRY</sequence>
<protein>
    <recommendedName>
        <fullName evidence="3">Lipoprotein</fullName>
    </recommendedName>
</protein>
<name>A0A1M6NXY2_MALRU</name>
<evidence type="ECO:0008006" key="3">
    <source>
        <dbReference type="Google" id="ProtNLM"/>
    </source>
</evidence>
<evidence type="ECO:0000313" key="2">
    <source>
        <dbReference type="Proteomes" id="UP000184171"/>
    </source>
</evidence>
<keyword evidence="2" id="KW-1185">Reference proteome</keyword>
<gene>
    <name evidence="1" type="ORF">SAMN02745165_03735</name>
</gene>
<organism evidence="1 2">
    <name type="scientific">Malonomonas rubra DSM 5091</name>
    <dbReference type="NCBI Taxonomy" id="1122189"/>
    <lineage>
        <taxon>Bacteria</taxon>
        <taxon>Pseudomonadati</taxon>
        <taxon>Thermodesulfobacteriota</taxon>
        <taxon>Desulfuromonadia</taxon>
        <taxon>Desulfuromonadales</taxon>
        <taxon>Geopsychrobacteraceae</taxon>
        <taxon>Malonomonas</taxon>
    </lineage>
</organism>
<dbReference type="AlphaFoldDB" id="A0A1M6NXY2"/>
<evidence type="ECO:0000313" key="1">
    <source>
        <dbReference type="EMBL" id="SHK00498.1"/>
    </source>
</evidence>